<organism evidence="1 2">
    <name type="scientific">Amycolatopsis rhabdoformis</name>
    <dbReference type="NCBI Taxonomy" id="1448059"/>
    <lineage>
        <taxon>Bacteria</taxon>
        <taxon>Bacillati</taxon>
        <taxon>Actinomycetota</taxon>
        <taxon>Actinomycetes</taxon>
        <taxon>Pseudonocardiales</taxon>
        <taxon>Pseudonocardiaceae</taxon>
        <taxon>Amycolatopsis</taxon>
    </lineage>
</organism>
<sequence>MADVVAAGVPVVRVVRGNPTDEELAALMAVLAAVQVSPPVPEVAEVMVPRPRRPTRFVPATTWQGAR</sequence>
<name>A0ABZ1HY09_9PSEU</name>
<dbReference type="Pfam" id="PF13822">
    <property type="entry name" value="ACC_epsilon"/>
    <property type="match status" value="1"/>
</dbReference>
<dbReference type="EMBL" id="CP142149">
    <property type="protein sequence ID" value="WSE26447.1"/>
    <property type="molecule type" value="Genomic_DNA"/>
</dbReference>
<accession>A0ABZ1HY09</accession>
<gene>
    <name evidence="1" type="ORF">VSH64_26585</name>
</gene>
<proteinExistence type="predicted"/>
<keyword evidence="2" id="KW-1185">Reference proteome</keyword>
<evidence type="ECO:0000313" key="2">
    <source>
        <dbReference type="Proteomes" id="UP001330812"/>
    </source>
</evidence>
<dbReference type="Proteomes" id="UP001330812">
    <property type="component" value="Chromosome"/>
</dbReference>
<dbReference type="InterPro" id="IPR032716">
    <property type="entry name" value="ACC_epsilon"/>
</dbReference>
<dbReference type="RefSeq" id="WP_326565417.1">
    <property type="nucleotide sequence ID" value="NZ_CP142149.1"/>
</dbReference>
<reference evidence="1 2" key="1">
    <citation type="journal article" date="2015" name="Int. J. Syst. Evol. Microbiol.">
        <title>Amycolatopsis rhabdoformis sp. nov., an actinomycete isolated from a tropical forest soil.</title>
        <authorList>
            <person name="Souza W.R."/>
            <person name="Silva R.E."/>
            <person name="Goodfellow M."/>
            <person name="Busarakam K."/>
            <person name="Figueiro F.S."/>
            <person name="Ferreira D."/>
            <person name="Rodrigues-Filho E."/>
            <person name="Moraes L.A.B."/>
            <person name="Zucchi T.D."/>
        </authorList>
    </citation>
    <scope>NUCLEOTIDE SEQUENCE [LARGE SCALE GENOMIC DNA]</scope>
    <source>
        <strain evidence="1 2">NCIMB 14900</strain>
    </source>
</reference>
<protein>
    <submittedName>
        <fullName evidence="1">Acyl-CoA carboxylase epsilon subunit</fullName>
    </submittedName>
</protein>
<evidence type="ECO:0000313" key="1">
    <source>
        <dbReference type="EMBL" id="WSE26447.1"/>
    </source>
</evidence>